<dbReference type="RefSeq" id="WP_267614392.1">
    <property type="nucleotide sequence ID" value="NZ_JAOVZQ010000001.1"/>
</dbReference>
<organism evidence="2 3">
    <name type="scientific">Hoeflea ulvae</name>
    <dbReference type="NCBI Taxonomy" id="2983764"/>
    <lineage>
        <taxon>Bacteria</taxon>
        <taxon>Pseudomonadati</taxon>
        <taxon>Pseudomonadota</taxon>
        <taxon>Alphaproteobacteria</taxon>
        <taxon>Hyphomicrobiales</taxon>
        <taxon>Rhizobiaceae</taxon>
        <taxon>Hoeflea</taxon>
    </lineage>
</organism>
<sequence length="349" mass="37341">MAFAPSHFVDVMGRMRQVLIDELAPHIPDVQVEVGYPAQFKVGSRPLITLFLYRIERVGQAVAPDPGLPVGLALHVLLTAMSPPIAGNASIETIGMQELKILALAARVFGGDYDLGSVPIADVPEIGLLAKMRPEDLHAKVSLQNLDNEDINHIWMTQTDTPYRTSIGYTVRYGLLTPFHAPDEGPQVLSVEQDMQAYDTAATLPLPTDPAESVPLTRVSTINGAFMLLDNGKLATSTTVERDTDETTDIDLSLITSAHDAMPVALELDVLGADNVWAEDDEDKLSLALVNAVAARDLPPDLADAAVSATISPSGTDTGFRIRAARQDGAALPLFPSIVVLVDRPPGEA</sequence>
<evidence type="ECO:0000313" key="3">
    <source>
        <dbReference type="Proteomes" id="UP001081283"/>
    </source>
</evidence>
<gene>
    <name evidence="2" type="ORF">OEG82_21565</name>
</gene>
<evidence type="ECO:0000313" key="2">
    <source>
        <dbReference type="EMBL" id="MCY0096580.1"/>
    </source>
</evidence>
<accession>A0ABT3YKZ5</accession>
<proteinExistence type="predicted"/>
<keyword evidence="3" id="KW-1185">Reference proteome</keyword>
<dbReference type="InterPro" id="IPR025351">
    <property type="entry name" value="Pvc16_N"/>
</dbReference>
<dbReference type="Pfam" id="PF14065">
    <property type="entry name" value="Pvc16_N"/>
    <property type="match status" value="1"/>
</dbReference>
<evidence type="ECO:0000259" key="1">
    <source>
        <dbReference type="Pfam" id="PF14065"/>
    </source>
</evidence>
<dbReference type="EMBL" id="JAOVZQ010000001">
    <property type="protein sequence ID" value="MCY0096580.1"/>
    <property type="molecule type" value="Genomic_DNA"/>
</dbReference>
<name>A0ABT3YKZ5_9HYPH</name>
<dbReference type="Proteomes" id="UP001081283">
    <property type="component" value="Unassembled WGS sequence"/>
</dbReference>
<reference evidence="2" key="1">
    <citation type="submission" date="2022-10" db="EMBL/GenBank/DDBJ databases">
        <title>Hoeflea sp. J2-29, isolated from marine algae.</title>
        <authorList>
            <person name="Kristyanto S."/>
            <person name="Kim J.M."/>
            <person name="Jeon C.O."/>
        </authorList>
    </citation>
    <scope>NUCLEOTIDE SEQUENCE</scope>
    <source>
        <strain evidence="2">J2-29</strain>
    </source>
</reference>
<protein>
    <submittedName>
        <fullName evidence="2">DUF4255 domain-containing protein</fullName>
    </submittedName>
</protein>
<comment type="caution">
    <text evidence="2">The sequence shown here is derived from an EMBL/GenBank/DDBJ whole genome shotgun (WGS) entry which is preliminary data.</text>
</comment>
<feature type="domain" description="Pvc16 N-terminal" evidence="1">
    <location>
        <begin position="17"/>
        <end position="188"/>
    </location>
</feature>